<evidence type="ECO:0000313" key="5">
    <source>
        <dbReference type="Proteomes" id="UP000307706"/>
    </source>
</evidence>
<organism evidence="3 5">
    <name type="scientific">Pseudoalteromonas citrea</name>
    <dbReference type="NCBI Taxonomy" id="43655"/>
    <lineage>
        <taxon>Bacteria</taxon>
        <taxon>Pseudomonadati</taxon>
        <taxon>Pseudomonadota</taxon>
        <taxon>Gammaproteobacteria</taxon>
        <taxon>Alteromonadales</taxon>
        <taxon>Pseudoalteromonadaceae</taxon>
        <taxon>Pseudoalteromonas</taxon>
    </lineage>
</organism>
<feature type="transmembrane region" description="Helical" evidence="1">
    <location>
        <begin position="30"/>
        <end position="45"/>
    </location>
</feature>
<evidence type="ECO:0000256" key="1">
    <source>
        <dbReference type="SAM" id="Phobius"/>
    </source>
</evidence>
<dbReference type="Proteomes" id="UP000305730">
    <property type="component" value="Unassembled WGS sequence"/>
</dbReference>
<gene>
    <name evidence="3" type="ORF">CWB96_11025</name>
    <name evidence="2" type="ORF">CWB97_03670</name>
</gene>
<protein>
    <recommendedName>
        <fullName evidence="6">O-antigen ligase domain-containing protein</fullName>
    </recommendedName>
</protein>
<keyword evidence="4" id="KW-1185">Reference proteome</keyword>
<reference evidence="3" key="3">
    <citation type="submission" date="2019-09" db="EMBL/GenBank/DDBJ databases">
        <title>Co-occurence of chitin degradation, pigmentation and bioactivity in marine Pseudoalteromonas.</title>
        <authorList>
            <person name="Sonnenschein E.C."/>
            <person name="Bech P.K."/>
        </authorList>
    </citation>
    <scope>NUCLEOTIDE SEQUENCE</scope>
    <source>
        <strain evidence="3">S2231</strain>
        <strain evidence="2 4">S2233</strain>
    </source>
</reference>
<feature type="transmembrane region" description="Helical" evidence="1">
    <location>
        <begin position="201"/>
        <end position="221"/>
    </location>
</feature>
<feature type="transmembrane region" description="Helical" evidence="1">
    <location>
        <begin position="329"/>
        <end position="357"/>
    </location>
</feature>
<evidence type="ECO:0000313" key="3">
    <source>
        <dbReference type="EMBL" id="TMP59088.1"/>
    </source>
</evidence>
<sequence>MVKQQYFVLFLLLSLVGIVSYSQYNLLPTNAIFELLVLVSLLFIGKRMQPSAWALFSLSLGYLLVTLALAKLRAVHPVDYFIAYKTFFYLCILSFFSSKVLFGHAFVRKAWYALLGLFFFKYIVWTVLGAEGRPGLFTENNFEIMFLLLMGCAVWSIRNHLTLYEWMALGGVTFLSGSRSGVICFLAMFVLLYIKEMNWKTILQLGLVGGVGAGVAAIFISRLAGGGIEQIDRVVFFQGFLLGIADWGWWEYLLGSQTLTALPPEVCDRLTFYQSLFSAKDPSICYSVILHTYITRTIFDHGFIGLFFIFFALNYLLKLSHVVTKARLAVLAILFLNGASVSSINSVYAVVGVMVILTTFYPHRYGFEKARLHFKRKAVIDSQ</sequence>
<comment type="caution">
    <text evidence="3">The sequence shown here is derived from an EMBL/GenBank/DDBJ whole genome shotgun (WGS) entry which is preliminary data.</text>
</comment>
<dbReference type="EMBL" id="PNCL01000050">
    <property type="protein sequence ID" value="TMP59088.1"/>
    <property type="molecule type" value="Genomic_DNA"/>
</dbReference>
<feature type="transmembrane region" description="Helical" evidence="1">
    <location>
        <begin position="169"/>
        <end position="195"/>
    </location>
</feature>
<dbReference type="AlphaFoldDB" id="A0A5S3XPA7"/>
<accession>A0A5S3XPA7</accession>
<dbReference type="EMBL" id="PNCK01000016">
    <property type="protein sequence ID" value="TMP45709.1"/>
    <property type="molecule type" value="Genomic_DNA"/>
</dbReference>
<keyword evidence="1" id="KW-0472">Membrane</keyword>
<dbReference type="Proteomes" id="UP000307706">
    <property type="component" value="Unassembled WGS sequence"/>
</dbReference>
<feature type="transmembrane region" description="Helical" evidence="1">
    <location>
        <begin position="82"/>
        <end position="102"/>
    </location>
</feature>
<evidence type="ECO:0000313" key="2">
    <source>
        <dbReference type="EMBL" id="TMP45709.1"/>
    </source>
</evidence>
<reference evidence="5" key="2">
    <citation type="submission" date="2019-06" db="EMBL/GenBank/DDBJ databases">
        <title>Co-occurence of chitin degradation, pigmentation and bioactivity in marine Pseudoalteromonas.</title>
        <authorList>
            <person name="Sonnenschein E.C."/>
            <person name="Bech P.K."/>
        </authorList>
    </citation>
    <scope>NUCLEOTIDE SEQUENCE [LARGE SCALE GENOMIC DNA]</scope>
    <source>
        <strain evidence="5">S2231</strain>
    </source>
</reference>
<evidence type="ECO:0000313" key="4">
    <source>
        <dbReference type="Proteomes" id="UP000305730"/>
    </source>
</evidence>
<proteinExistence type="predicted"/>
<dbReference type="RefSeq" id="WP_138595103.1">
    <property type="nucleotide sequence ID" value="NZ_PNCK01000016.1"/>
</dbReference>
<keyword evidence="1" id="KW-1133">Transmembrane helix</keyword>
<feature type="transmembrane region" description="Helical" evidence="1">
    <location>
        <begin position="109"/>
        <end position="128"/>
    </location>
</feature>
<feature type="transmembrane region" description="Helical" evidence="1">
    <location>
        <begin position="298"/>
        <end position="317"/>
    </location>
</feature>
<name>A0A5S3XPA7_9GAMM</name>
<feature type="transmembrane region" description="Helical" evidence="1">
    <location>
        <begin position="7"/>
        <end position="24"/>
    </location>
</feature>
<reference evidence="4 5" key="1">
    <citation type="submission" date="2017-12" db="EMBL/GenBank/DDBJ databases">
        <authorList>
            <person name="Paulsen S."/>
            <person name="Gram L.K."/>
        </authorList>
    </citation>
    <scope>NUCLEOTIDE SEQUENCE [LARGE SCALE GENOMIC DNA]</scope>
    <source>
        <strain evidence="3 5">S2231</strain>
        <strain evidence="2 4">S2233</strain>
    </source>
</reference>
<feature type="transmembrane region" description="Helical" evidence="1">
    <location>
        <begin position="140"/>
        <end position="157"/>
    </location>
</feature>
<keyword evidence="1" id="KW-0812">Transmembrane</keyword>
<evidence type="ECO:0008006" key="6">
    <source>
        <dbReference type="Google" id="ProtNLM"/>
    </source>
</evidence>
<dbReference type="OrthoDB" id="6309743at2"/>
<feature type="transmembrane region" description="Helical" evidence="1">
    <location>
        <begin position="52"/>
        <end position="70"/>
    </location>
</feature>